<dbReference type="GO" id="GO:0005506">
    <property type="term" value="F:iron ion binding"/>
    <property type="evidence" value="ECO:0007669"/>
    <property type="project" value="InterPro"/>
</dbReference>
<evidence type="ECO:0000256" key="4">
    <source>
        <dbReference type="ARBA" id="ARBA00022723"/>
    </source>
</evidence>
<dbReference type="AlphaFoldDB" id="M7SV13"/>
<organism evidence="10 11">
    <name type="scientific">Eutypa lata (strain UCR-EL1)</name>
    <name type="common">Grapevine dieback disease fungus</name>
    <name type="synonym">Eutypa armeniacae</name>
    <dbReference type="NCBI Taxonomy" id="1287681"/>
    <lineage>
        <taxon>Eukaryota</taxon>
        <taxon>Fungi</taxon>
        <taxon>Dikarya</taxon>
        <taxon>Ascomycota</taxon>
        <taxon>Pezizomycotina</taxon>
        <taxon>Sordariomycetes</taxon>
        <taxon>Xylariomycetidae</taxon>
        <taxon>Xylariales</taxon>
        <taxon>Diatrypaceae</taxon>
        <taxon>Eutypa</taxon>
    </lineage>
</organism>
<dbReference type="SUPFAM" id="SSF48264">
    <property type="entry name" value="Cytochrome P450"/>
    <property type="match status" value="1"/>
</dbReference>
<comment type="similarity">
    <text evidence="2 9">Belongs to the cytochrome P450 family.</text>
</comment>
<name>M7SV13_EUTLA</name>
<accession>M7SV13</accession>
<dbReference type="EMBL" id="KB705867">
    <property type="protein sequence ID" value="EMR70424.1"/>
    <property type="molecule type" value="Genomic_DNA"/>
</dbReference>
<evidence type="ECO:0000256" key="9">
    <source>
        <dbReference type="RuleBase" id="RU000461"/>
    </source>
</evidence>
<gene>
    <name evidence="10" type="ORF">UCREL1_2543</name>
</gene>
<dbReference type="PANTHER" id="PTHR46206:SF1">
    <property type="entry name" value="P450, PUTATIVE (EUROFUNG)-RELATED"/>
    <property type="match status" value="1"/>
</dbReference>
<dbReference type="eggNOG" id="KOG0684">
    <property type="taxonomic scope" value="Eukaryota"/>
</dbReference>
<dbReference type="GO" id="GO:0004497">
    <property type="term" value="F:monooxygenase activity"/>
    <property type="evidence" value="ECO:0007669"/>
    <property type="project" value="UniProtKB-KW"/>
</dbReference>
<evidence type="ECO:0000256" key="7">
    <source>
        <dbReference type="ARBA" id="ARBA00023033"/>
    </source>
</evidence>
<evidence type="ECO:0000313" key="10">
    <source>
        <dbReference type="EMBL" id="EMR70424.1"/>
    </source>
</evidence>
<dbReference type="KEGG" id="ela:UCREL1_2543"/>
<keyword evidence="7 9" id="KW-0503">Monooxygenase</keyword>
<protein>
    <submittedName>
        <fullName evidence="10">Putative cytochrome p450 protein</fullName>
    </submittedName>
</protein>
<dbReference type="HOGENOM" id="CLU_022195_9_2_1"/>
<evidence type="ECO:0000256" key="3">
    <source>
        <dbReference type="ARBA" id="ARBA00022617"/>
    </source>
</evidence>
<dbReference type="GO" id="GO:0016705">
    <property type="term" value="F:oxidoreductase activity, acting on paired donors, with incorporation or reduction of molecular oxygen"/>
    <property type="evidence" value="ECO:0007669"/>
    <property type="project" value="InterPro"/>
</dbReference>
<keyword evidence="6 8" id="KW-0408">Iron</keyword>
<dbReference type="InterPro" id="IPR017972">
    <property type="entry name" value="Cyt_P450_CS"/>
</dbReference>
<dbReference type="OMA" id="DHAMSIF"/>
<comment type="cofactor">
    <cofactor evidence="1 8">
        <name>heme</name>
        <dbReference type="ChEBI" id="CHEBI:30413"/>
    </cofactor>
</comment>
<dbReference type="InterPro" id="IPR002403">
    <property type="entry name" value="Cyt_P450_E_grp-IV"/>
</dbReference>
<dbReference type="STRING" id="1287681.M7SV13"/>
<sequence>MKKLYNLPEKVLDIFKTANNTIQADWTIWDPDVSENLFQTNLIRNQLTKNLDILTPSIALELEKGFEREWGTSKTEWKRIDIWISALNIIAGAANSAFCGEPLCRDPEFLSRLQIHSVFVFLGSLLISSTPKPIRFITGYLIGWSCYFLLNRVIKICLPFVEERLHHNAMLKADPAYSWVPPKDGLQWMIEECYAMGDPSQLNPRRIIHRLVFMNDISMHSTAYTTQNVILDLASADPSLGYIEALREESARVLREAGGKWTRQAVAKLHLIDSTIRESMRMTPFNSVGLPRTVVDPHGISVQQGNSTLQVPRGTVVAIPVEAIHYDNSIYPDAMSFQPFRFSQPGAARNIVDAFDSTPGGDGEKPKPRSSATVDEAFLGFGFGKHSCPGRFFALNEVKILVANMVLHYDIEPLKTRPKMTPIIWLNVPLFNNGTVRVRRRELVELL</sequence>
<dbReference type="GO" id="GO:0020037">
    <property type="term" value="F:heme binding"/>
    <property type="evidence" value="ECO:0007669"/>
    <property type="project" value="InterPro"/>
</dbReference>
<dbReference type="PROSITE" id="PS00086">
    <property type="entry name" value="CYTOCHROME_P450"/>
    <property type="match status" value="1"/>
</dbReference>
<keyword evidence="5 9" id="KW-0560">Oxidoreductase</keyword>
<dbReference type="InterPro" id="IPR001128">
    <property type="entry name" value="Cyt_P450"/>
</dbReference>
<reference evidence="11" key="1">
    <citation type="journal article" date="2013" name="Genome Announc.">
        <title>Draft genome sequence of the grapevine dieback fungus Eutypa lata UCR-EL1.</title>
        <authorList>
            <person name="Blanco-Ulate B."/>
            <person name="Rolshausen P.E."/>
            <person name="Cantu D."/>
        </authorList>
    </citation>
    <scope>NUCLEOTIDE SEQUENCE [LARGE SCALE GENOMIC DNA]</scope>
    <source>
        <strain evidence="11">UCR-EL1</strain>
    </source>
</reference>
<dbReference type="Gene3D" id="1.10.630.10">
    <property type="entry name" value="Cytochrome P450"/>
    <property type="match status" value="1"/>
</dbReference>
<evidence type="ECO:0000256" key="1">
    <source>
        <dbReference type="ARBA" id="ARBA00001971"/>
    </source>
</evidence>
<keyword evidence="11" id="KW-1185">Reference proteome</keyword>
<dbReference type="OrthoDB" id="1844152at2759"/>
<dbReference type="InterPro" id="IPR036396">
    <property type="entry name" value="Cyt_P450_sf"/>
</dbReference>
<evidence type="ECO:0000256" key="8">
    <source>
        <dbReference type="PIRSR" id="PIRSR602403-1"/>
    </source>
</evidence>
<proteinExistence type="inferred from homology"/>
<dbReference type="Pfam" id="PF00067">
    <property type="entry name" value="p450"/>
    <property type="match status" value="1"/>
</dbReference>
<dbReference type="Proteomes" id="UP000012174">
    <property type="component" value="Unassembled WGS sequence"/>
</dbReference>
<dbReference type="CDD" id="cd11041">
    <property type="entry name" value="CYP503A1-like"/>
    <property type="match status" value="1"/>
</dbReference>
<keyword evidence="3 8" id="KW-0349">Heme</keyword>
<feature type="binding site" description="axial binding residue" evidence="8">
    <location>
        <position position="388"/>
    </location>
    <ligand>
        <name>heme</name>
        <dbReference type="ChEBI" id="CHEBI:30413"/>
    </ligand>
    <ligandPart>
        <name>Fe</name>
        <dbReference type="ChEBI" id="CHEBI:18248"/>
    </ligandPart>
</feature>
<evidence type="ECO:0000256" key="5">
    <source>
        <dbReference type="ARBA" id="ARBA00023002"/>
    </source>
</evidence>
<dbReference type="PANTHER" id="PTHR46206">
    <property type="entry name" value="CYTOCHROME P450"/>
    <property type="match status" value="1"/>
</dbReference>
<evidence type="ECO:0000256" key="2">
    <source>
        <dbReference type="ARBA" id="ARBA00010617"/>
    </source>
</evidence>
<dbReference type="PRINTS" id="PR00465">
    <property type="entry name" value="EP450IV"/>
</dbReference>
<keyword evidence="4 8" id="KW-0479">Metal-binding</keyword>
<evidence type="ECO:0000313" key="11">
    <source>
        <dbReference type="Proteomes" id="UP000012174"/>
    </source>
</evidence>
<evidence type="ECO:0000256" key="6">
    <source>
        <dbReference type="ARBA" id="ARBA00023004"/>
    </source>
</evidence>